<evidence type="ECO:0008006" key="3">
    <source>
        <dbReference type="Google" id="ProtNLM"/>
    </source>
</evidence>
<sequence>MKKIYWLILPFIFSCSKNIEDRCFVYKKDNRDGDYKEEIPYTVQQILNEKPDYLEIENLKSYRSFKKDSTEYNFHNISDEESEKRVKTYKNDYKLFKKFFSDQFWYLQRQQIENTLYSLAKNNLGYWLLKIEKNKPSAYFLGLSFSHYYFNKIQENPIIKGDYFQIEGSLVKIVKVPGLPGYDDYSAIEDGKLFKIKLKDLILDSDQDGYNDIFEKSFGLNPNNKDTDGDGIDDFNDMNPMYKSEKNKFSQLYDQLIQANSSGIENPEKLHYYFNVYINDCDYFHQVNPYIKTLFIPENKKEQTNYTKVTDVARENISKMQKDEKNPNIFYFKVSGNSYSDGCSAEYKNGEWDITIRQGFVI</sequence>
<accession>A0A1T3MUU2</accession>
<comment type="caution">
    <text evidence="1">The sequence shown here is derived from an EMBL/GenBank/DDBJ whole genome shotgun (WGS) entry which is preliminary data.</text>
</comment>
<dbReference type="RefSeq" id="WP_078770709.1">
    <property type="nucleotide sequence ID" value="NZ_CBCSBR010000016.1"/>
</dbReference>
<reference evidence="1 2" key="1">
    <citation type="submission" date="2016-06" db="EMBL/GenBank/DDBJ databases">
        <title>Revisiting the taxonomy of the Elizabethkingia Genus based on Whole-Genome Sequencing, Optical Mapping, and MALDI-TOF.</title>
        <authorList>
            <person name="Nicholson A.C."/>
        </authorList>
    </citation>
    <scope>NUCLEOTIDE SEQUENCE [LARGE SCALE GENOMIC DNA]</scope>
    <source>
        <strain evidence="1 2">G4070</strain>
    </source>
</reference>
<evidence type="ECO:0000313" key="1">
    <source>
        <dbReference type="EMBL" id="OPC68111.1"/>
    </source>
</evidence>
<proteinExistence type="predicted"/>
<organism evidence="1 2">
    <name type="scientific">Elizabethkingia occulta</name>
    <dbReference type="NCBI Taxonomy" id="1867263"/>
    <lineage>
        <taxon>Bacteria</taxon>
        <taxon>Pseudomonadati</taxon>
        <taxon>Bacteroidota</taxon>
        <taxon>Flavobacteriia</taxon>
        <taxon>Flavobacteriales</taxon>
        <taxon>Weeksellaceae</taxon>
        <taxon>Elizabethkingia</taxon>
    </lineage>
</organism>
<gene>
    <name evidence="1" type="ORF">BAZ10_13060</name>
</gene>
<dbReference type="AlphaFoldDB" id="A0A1T3MUU2"/>
<dbReference type="PROSITE" id="PS51257">
    <property type="entry name" value="PROKAR_LIPOPROTEIN"/>
    <property type="match status" value="1"/>
</dbReference>
<evidence type="ECO:0000313" key="2">
    <source>
        <dbReference type="Proteomes" id="UP000190813"/>
    </source>
</evidence>
<dbReference type="Proteomes" id="UP000190813">
    <property type="component" value="Unassembled WGS sequence"/>
</dbReference>
<keyword evidence="2" id="KW-1185">Reference proteome</keyword>
<protein>
    <recommendedName>
        <fullName evidence="3">Lipoprotein</fullName>
    </recommendedName>
</protein>
<name>A0A1T3MUU2_9FLAO</name>
<dbReference type="EMBL" id="MAHX01000005">
    <property type="protein sequence ID" value="OPC68111.1"/>
    <property type="molecule type" value="Genomic_DNA"/>
</dbReference>